<dbReference type="Proteomes" id="UP000095751">
    <property type="component" value="Unassembled WGS sequence"/>
</dbReference>
<dbReference type="EMBL" id="KV784353">
    <property type="protein sequence ID" value="OEU22157.1"/>
    <property type="molecule type" value="Genomic_DNA"/>
</dbReference>
<dbReference type="AlphaFoldDB" id="A0A1E7FVK4"/>
<organism evidence="3 4">
    <name type="scientific">Fragilariopsis cylindrus CCMP1102</name>
    <dbReference type="NCBI Taxonomy" id="635003"/>
    <lineage>
        <taxon>Eukaryota</taxon>
        <taxon>Sar</taxon>
        <taxon>Stramenopiles</taxon>
        <taxon>Ochrophyta</taxon>
        <taxon>Bacillariophyta</taxon>
        <taxon>Bacillariophyceae</taxon>
        <taxon>Bacillariophycidae</taxon>
        <taxon>Bacillariales</taxon>
        <taxon>Bacillariaceae</taxon>
        <taxon>Fragilariopsis</taxon>
    </lineage>
</organism>
<dbReference type="Pfam" id="PF03457">
    <property type="entry name" value="HA"/>
    <property type="match status" value="2"/>
</dbReference>
<keyword evidence="4" id="KW-1185">Reference proteome</keyword>
<accession>A0A1E7FVK4</accession>
<name>A0A1E7FVK4_9STRA</name>
<protein>
    <recommendedName>
        <fullName evidence="2">Helicase-associated domain-containing protein</fullName>
    </recommendedName>
</protein>
<feature type="domain" description="Helicase-associated" evidence="2">
    <location>
        <begin position="47"/>
        <end position="114"/>
    </location>
</feature>
<gene>
    <name evidence="3" type="ORF">FRACYDRAFT_177848</name>
</gene>
<evidence type="ECO:0000259" key="2">
    <source>
        <dbReference type="Pfam" id="PF03457"/>
    </source>
</evidence>
<dbReference type="Gene3D" id="6.10.140.530">
    <property type="match status" value="2"/>
</dbReference>
<sequence length="231" mass="27245">MRVRTDTNNSLISILVEKKRIRHTYPANRAQRVQRSTNPTRSTTTFDLQWQSRYHELKEYNTLNKHTNVPKDYTRNPQLGRWVNTQRTQYNLLLNGKESGLTTERINLLDAIGFAWSSDMMTIKWQLMYAELVEYEIVNRDTNVPFDYTRNPQLGRWVNTQRTQYKLWLHKGKSDMTPERINLLDAIGFRWRMKREIIPIDVDTSTTDDGTSTTTNNSNDDDGDRKPAAVW</sequence>
<dbReference type="InterPro" id="IPR005114">
    <property type="entry name" value="Helicase_assoc"/>
</dbReference>
<dbReference type="PANTHER" id="PTHR33418:SF1">
    <property type="entry name" value="HELICASE-ASSOCIATED DOMAIN-CONTAINING PROTEIN"/>
    <property type="match status" value="1"/>
</dbReference>
<dbReference type="OrthoDB" id="61841at2759"/>
<feature type="compositionally biased region" description="Low complexity" evidence="1">
    <location>
        <begin position="203"/>
        <end position="218"/>
    </location>
</feature>
<feature type="domain" description="Helicase-associated" evidence="2">
    <location>
        <begin position="124"/>
        <end position="189"/>
    </location>
</feature>
<dbReference type="KEGG" id="fcy:FRACYDRAFT_177848"/>
<reference evidence="3 4" key="1">
    <citation type="submission" date="2016-09" db="EMBL/GenBank/DDBJ databases">
        <title>Extensive genetic diversity and differential bi-allelic expression allows diatom success in the polar Southern Ocean.</title>
        <authorList>
            <consortium name="DOE Joint Genome Institute"/>
            <person name="Mock T."/>
            <person name="Otillar R.P."/>
            <person name="Strauss J."/>
            <person name="Dupont C."/>
            <person name="Frickenhaus S."/>
            <person name="Maumus F."/>
            <person name="Mcmullan M."/>
            <person name="Sanges R."/>
            <person name="Schmutz J."/>
            <person name="Toseland A."/>
            <person name="Valas R."/>
            <person name="Veluchamy A."/>
            <person name="Ward B.J."/>
            <person name="Allen A."/>
            <person name="Barry K."/>
            <person name="Falciatore A."/>
            <person name="Ferrante M."/>
            <person name="Fortunato A.E."/>
            <person name="Gloeckner G."/>
            <person name="Gruber A."/>
            <person name="Hipkin R."/>
            <person name="Janech M."/>
            <person name="Kroth P."/>
            <person name="Leese F."/>
            <person name="Lindquist E."/>
            <person name="Lyon B.R."/>
            <person name="Martin J."/>
            <person name="Mayer C."/>
            <person name="Parker M."/>
            <person name="Quesneville H."/>
            <person name="Raymond J."/>
            <person name="Uhlig C."/>
            <person name="Valentin K.U."/>
            <person name="Worden A.Z."/>
            <person name="Armbrust E.V."/>
            <person name="Bowler C."/>
            <person name="Green B."/>
            <person name="Moulton V."/>
            <person name="Van Oosterhout C."/>
            <person name="Grigoriev I."/>
        </authorList>
    </citation>
    <scope>NUCLEOTIDE SEQUENCE [LARGE SCALE GENOMIC DNA]</scope>
    <source>
        <strain evidence="3 4">CCMP1102</strain>
    </source>
</reference>
<proteinExistence type="predicted"/>
<evidence type="ECO:0000313" key="4">
    <source>
        <dbReference type="Proteomes" id="UP000095751"/>
    </source>
</evidence>
<dbReference type="InParanoid" id="A0A1E7FVK4"/>
<evidence type="ECO:0000256" key="1">
    <source>
        <dbReference type="SAM" id="MobiDB-lite"/>
    </source>
</evidence>
<evidence type="ECO:0000313" key="3">
    <source>
        <dbReference type="EMBL" id="OEU22157.1"/>
    </source>
</evidence>
<feature type="region of interest" description="Disordered" evidence="1">
    <location>
        <begin position="202"/>
        <end position="231"/>
    </location>
</feature>
<dbReference type="PANTHER" id="PTHR33418">
    <property type="entry name" value="HELICASE-ASSOCIATED"/>
    <property type="match status" value="1"/>
</dbReference>